<keyword evidence="4" id="KW-1185">Reference proteome</keyword>
<evidence type="ECO:0000313" key="4">
    <source>
        <dbReference type="Proteomes" id="UP001279734"/>
    </source>
</evidence>
<reference evidence="3" key="1">
    <citation type="submission" date="2023-05" db="EMBL/GenBank/DDBJ databases">
        <title>Nepenthes gracilis genome sequencing.</title>
        <authorList>
            <person name="Fukushima K."/>
        </authorList>
    </citation>
    <scope>NUCLEOTIDE SEQUENCE</scope>
    <source>
        <strain evidence="3">SING2019-196</strain>
    </source>
</reference>
<gene>
    <name evidence="3" type="ORF">Nepgr_015807</name>
</gene>
<proteinExistence type="predicted"/>
<sequence>MATNVLSLCFLLLLFMPPSCAGSQSINATSSSPVENLTSDYSVGKPNRDGGDGGSGGWRYSWGWGGGGGGGGGDGGHGWGWGWGGGGGGQSRGWWRWGCRAGREGRRLHHHGRHRKRKFRTTDYQMGEFAECKVMGRCHFMRLDCPHHCGRACFYDCRDACEAHCLR</sequence>
<dbReference type="EMBL" id="BSYO01000013">
    <property type="protein sequence ID" value="GMH13966.1"/>
    <property type="molecule type" value="Genomic_DNA"/>
</dbReference>
<protein>
    <submittedName>
        <fullName evidence="3">Uncharacterized protein</fullName>
    </submittedName>
</protein>
<organism evidence="3 4">
    <name type="scientific">Nepenthes gracilis</name>
    <name type="common">Slender pitcher plant</name>
    <dbReference type="NCBI Taxonomy" id="150966"/>
    <lineage>
        <taxon>Eukaryota</taxon>
        <taxon>Viridiplantae</taxon>
        <taxon>Streptophyta</taxon>
        <taxon>Embryophyta</taxon>
        <taxon>Tracheophyta</taxon>
        <taxon>Spermatophyta</taxon>
        <taxon>Magnoliopsida</taxon>
        <taxon>eudicotyledons</taxon>
        <taxon>Gunneridae</taxon>
        <taxon>Pentapetalae</taxon>
        <taxon>Caryophyllales</taxon>
        <taxon>Nepenthaceae</taxon>
        <taxon>Nepenthes</taxon>
    </lineage>
</organism>
<feature type="signal peptide" evidence="2">
    <location>
        <begin position="1"/>
        <end position="21"/>
    </location>
</feature>
<feature type="compositionally biased region" description="Polar residues" evidence="1">
    <location>
        <begin position="25"/>
        <end position="41"/>
    </location>
</feature>
<keyword evidence="2" id="KW-0732">Signal</keyword>
<dbReference type="Proteomes" id="UP001279734">
    <property type="component" value="Unassembled WGS sequence"/>
</dbReference>
<evidence type="ECO:0000256" key="1">
    <source>
        <dbReference type="SAM" id="MobiDB-lite"/>
    </source>
</evidence>
<dbReference type="GO" id="GO:0030048">
    <property type="term" value="P:actin filament-based movement"/>
    <property type="evidence" value="ECO:0007669"/>
    <property type="project" value="TreeGrafter"/>
</dbReference>
<accession>A0AAD3XRM6</accession>
<dbReference type="AlphaFoldDB" id="A0AAD3XRM6"/>
<dbReference type="GO" id="GO:0005884">
    <property type="term" value="C:actin filament"/>
    <property type="evidence" value="ECO:0007669"/>
    <property type="project" value="TreeGrafter"/>
</dbReference>
<dbReference type="PANTHER" id="PTHR48226:SF1">
    <property type="entry name" value="WAS_WASL-INTERACTING PROTEIN FAMILY MEMBER 1"/>
    <property type="match status" value="1"/>
</dbReference>
<feature type="chain" id="PRO_5042180833" evidence="2">
    <location>
        <begin position="22"/>
        <end position="167"/>
    </location>
</feature>
<feature type="region of interest" description="Disordered" evidence="1">
    <location>
        <begin position="25"/>
        <end position="53"/>
    </location>
</feature>
<evidence type="ECO:0000256" key="2">
    <source>
        <dbReference type="SAM" id="SignalP"/>
    </source>
</evidence>
<comment type="caution">
    <text evidence="3">The sequence shown here is derived from an EMBL/GenBank/DDBJ whole genome shotgun (WGS) entry which is preliminary data.</text>
</comment>
<dbReference type="PANTHER" id="PTHR48226">
    <property type="entry name" value="OS06G0326200 PROTEIN"/>
    <property type="match status" value="1"/>
</dbReference>
<name>A0AAD3XRM6_NEPGR</name>
<evidence type="ECO:0000313" key="3">
    <source>
        <dbReference type="EMBL" id="GMH13966.1"/>
    </source>
</evidence>
<dbReference type="InterPro" id="IPR053099">
    <property type="entry name" value="WAS/WASL-interacting_domain"/>
</dbReference>